<dbReference type="Gene3D" id="3.30.70.100">
    <property type="match status" value="1"/>
</dbReference>
<dbReference type="SUPFAM" id="SSF54909">
    <property type="entry name" value="Dimeric alpha+beta barrel"/>
    <property type="match status" value="1"/>
</dbReference>
<reference evidence="3" key="1">
    <citation type="submission" date="2018-09" db="EMBL/GenBank/DDBJ databases">
        <authorList>
            <person name="Zhu H."/>
        </authorList>
    </citation>
    <scope>NUCLEOTIDE SEQUENCE [LARGE SCALE GENOMIC DNA]</scope>
    <source>
        <strain evidence="3">K1S02-23</strain>
    </source>
</reference>
<organism evidence="2 3">
    <name type="scientific">Noviherbaspirillum sedimenti</name>
    <dbReference type="NCBI Taxonomy" id="2320865"/>
    <lineage>
        <taxon>Bacteria</taxon>
        <taxon>Pseudomonadati</taxon>
        <taxon>Pseudomonadota</taxon>
        <taxon>Betaproteobacteria</taxon>
        <taxon>Burkholderiales</taxon>
        <taxon>Oxalobacteraceae</taxon>
        <taxon>Noviherbaspirillum</taxon>
    </lineage>
</organism>
<dbReference type="AlphaFoldDB" id="A0A3A3G062"/>
<evidence type="ECO:0000259" key="1">
    <source>
        <dbReference type="Pfam" id="PF07110"/>
    </source>
</evidence>
<name>A0A3A3G062_9BURK</name>
<proteinExistence type="predicted"/>
<accession>A0A3A3G062</accession>
<protein>
    <recommendedName>
        <fullName evidence="1">EthD domain-containing protein</fullName>
    </recommendedName>
</protein>
<dbReference type="EMBL" id="QYUQ01000002">
    <property type="protein sequence ID" value="RJG01848.1"/>
    <property type="molecule type" value="Genomic_DNA"/>
</dbReference>
<dbReference type="InterPro" id="IPR011008">
    <property type="entry name" value="Dimeric_a/b-barrel"/>
</dbReference>
<dbReference type="InterPro" id="IPR009799">
    <property type="entry name" value="EthD_dom"/>
</dbReference>
<dbReference type="Proteomes" id="UP000266327">
    <property type="component" value="Unassembled WGS sequence"/>
</dbReference>
<feature type="domain" description="EthD" evidence="1">
    <location>
        <begin position="29"/>
        <end position="120"/>
    </location>
</feature>
<evidence type="ECO:0000313" key="2">
    <source>
        <dbReference type="EMBL" id="RJG01848.1"/>
    </source>
</evidence>
<comment type="caution">
    <text evidence="2">The sequence shown here is derived from an EMBL/GenBank/DDBJ whole genome shotgun (WGS) entry which is preliminary data.</text>
</comment>
<sequence length="313" mass="33753">MVMTAVLPTQNSSKKNDEAVTTIALLVKKNGISQSLFSRYWRDVHGVLAARIPGFESYLQFHLDEPLQDVEMTVKTATAAIGRSVKFDGIAEVLYEKEQDRAGLATSAVAALIQEDERNVFQTSLLYNLAPGASRTYVDRLAQDGKPDAERPEAASAFLLVGRRPEQAGADTVGAIESTLLPALLDRAGVLKLRSHVLISGDPHWWSPAGVEHAQTPETTFDVAIQIVCQDQSSLAACLTEVFSAVGATLFQSIGNVHVYPIRAAYRMVDAGRPTQLGLRGLDVMQTIDAIGADNQRQDAVLNCIYGISASAS</sequence>
<gene>
    <name evidence="2" type="ORF">D3878_09860</name>
</gene>
<dbReference type="GO" id="GO:0016491">
    <property type="term" value="F:oxidoreductase activity"/>
    <property type="evidence" value="ECO:0007669"/>
    <property type="project" value="InterPro"/>
</dbReference>
<dbReference type="Pfam" id="PF07110">
    <property type="entry name" value="EthD"/>
    <property type="match status" value="1"/>
</dbReference>
<keyword evidence="3" id="KW-1185">Reference proteome</keyword>
<evidence type="ECO:0000313" key="3">
    <source>
        <dbReference type="Proteomes" id="UP000266327"/>
    </source>
</evidence>